<evidence type="ECO:0000259" key="8">
    <source>
        <dbReference type="PROSITE" id="PS52029"/>
    </source>
</evidence>
<feature type="active site" description="Nucleophile" evidence="6">
    <location>
        <position position="241"/>
    </location>
</feature>
<feature type="active site" description="Proton donor/acceptor" evidence="6">
    <location>
        <position position="217"/>
    </location>
</feature>
<keyword evidence="5 6" id="KW-0961">Cell wall biogenesis/degradation</keyword>
<dbReference type="PANTHER" id="PTHR30582">
    <property type="entry name" value="L,D-TRANSPEPTIDASE"/>
    <property type="match status" value="1"/>
</dbReference>
<dbReference type="RefSeq" id="WP_194503149.1">
    <property type="nucleotide sequence ID" value="NZ_JADIVZ010000003.1"/>
</dbReference>
<accession>A0A930YCY2</accession>
<dbReference type="GO" id="GO:0008360">
    <property type="term" value="P:regulation of cell shape"/>
    <property type="evidence" value="ECO:0007669"/>
    <property type="project" value="UniProtKB-UniRule"/>
</dbReference>
<dbReference type="PANTHER" id="PTHR30582:SF2">
    <property type="entry name" value="L,D-TRANSPEPTIDASE YCIB-RELATED"/>
    <property type="match status" value="1"/>
</dbReference>
<keyword evidence="4 6" id="KW-0573">Peptidoglycan synthesis</keyword>
<dbReference type="CDD" id="cd16913">
    <property type="entry name" value="YkuD_like"/>
    <property type="match status" value="1"/>
</dbReference>
<dbReference type="SUPFAM" id="SSF141523">
    <property type="entry name" value="L,D-transpeptidase catalytic domain-like"/>
    <property type="match status" value="1"/>
</dbReference>
<comment type="pathway">
    <text evidence="1 6">Cell wall biogenesis; peptidoglycan biosynthesis.</text>
</comment>
<name>A0A930YCY2_9ACTN</name>
<evidence type="ECO:0000256" key="5">
    <source>
        <dbReference type="ARBA" id="ARBA00023316"/>
    </source>
</evidence>
<dbReference type="PROSITE" id="PS52029">
    <property type="entry name" value="LD_TPASE"/>
    <property type="match status" value="1"/>
</dbReference>
<feature type="compositionally biased region" description="Low complexity" evidence="7">
    <location>
        <begin position="74"/>
        <end position="88"/>
    </location>
</feature>
<dbReference type="InterPro" id="IPR038063">
    <property type="entry name" value="Transpep_catalytic_dom"/>
</dbReference>
<gene>
    <name evidence="9" type="ORF">ISG29_09385</name>
</gene>
<evidence type="ECO:0000256" key="4">
    <source>
        <dbReference type="ARBA" id="ARBA00022984"/>
    </source>
</evidence>
<evidence type="ECO:0000256" key="6">
    <source>
        <dbReference type="PROSITE-ProRule" id="PRU01373"/>
    </source>
</evidence>
<dbReference type="Gene3D" id="2.40.440.10">
    <property type="entry name" value="L,D-transpeptidase catalytic domain-like"/>
    <property type="match status" value="1"/>
</dbReference>
<evidence type="ECO:0000256" key="2">
    <source>
        <dbReference type="ARBA" id="ARBA00022679"/>
    </source>
</evidence>
<dbReference type="GO" id="GO:0018104">
    <property type="term" value="P:peptidoglycan-protein cross-linking"/>
    <property type="evidence" value="ECO:0007669"/>
    <property type="project" value="TreeGrafter"/>
</dbReference>
<dbReference type="GO" id="GO:0071555">
    <property type="term" value="P:cell wall organization"/>
    <property type="evidence" value="ECO:0007669"/>
    <property type="project" value="UniProtKB-UniRule"/>
</dbReference>
<dbReference type="Pfam" id="PF03734">
    <property type="entry name" value="YkuD"/>
    <property type="match status" value="1"/>
</dbReference>
<sequence>MSKHRGAPIRPRWGRIGLLGASLGLTFAAVLGGTGVVPVPGGGMALASNAPRPTASEPSASSSATSGRQRDARPSSASSASSSAASSDPSDDASADAAESSGGPVLDEAGDQAGDQGQSGGGDAGILEALRNPPVPVDSGTGRRAVFDQSQQRVWMVGADGAVERTYLVSGSVTKNLKPGTYEVFSRSEDAVGIDGSTMHWFVRFTRGPSGAAIGFHSLPFKNGHRMQTLGDLGTPQSHGCIRQRGADARAMWTFAPLGTKVVVVA</sequence>
<dbReference type="EMBL" id="JADIVZ010000003">
    <property type="protein sequence ID" value="MBF4161904.1"/>
    <property type="molecule type" value="Genomic_DNA"/>
</dbReference>
<keyword evidence="2" id="KW-0808">Transferase</keyword>
<keyword evidence="3 6" id="KW-0133">Cell shape</keyword>
<dbReference type="Proteomes" id="UP000656804">
    <property type="component" value="Unassembled WGS sequence"/>
</dbReference>
<dbReference type="InterPro" id="IPR005490">
    <property type="entry name" value="LD_TPept_cat_dom"/>
</dbReference>
<proteinExistence type="predicted"/>
<evidence type="ECO:0000256" key="7">
    <source>
        <dbReference type="SAM" id="MobiDB-lite"/>
    </source>
</evidence>
<feature type="region of interest" description="Disordered" evidence="7">
    <location>
        <begin position="47"/>
        <end position="143"/>
    </location>
</feature>
<feature type="domain" description="L,D-TPase catalytic" evidence="8">
    <location>
        <begin position="143"/>
        <end position="265"/>
    </location>
</feature>
<keyword evidence="10" id="KW-1185">Reference proteome</keyword>
<evidence type="ECO:0000313" key="9">
    <source>
        <dbReference type="EMBL" id="MBF4161904.1"/>
    </source>
</evidence>
<protein>
    <submittedName>
        <fullName evidence="9">L,D-transpeptidase</fullName>
    </submittedName>
</protein>
<evidence type="ECO:0000256" key="1">
    <source>
        <dbReference type="ARBA" id="ARBA00004752"/>
    </source>
</evidence>
<dbReference type="GO" id="GO:0016740">
    <property type="term" value="F:transferase activity"/>
    <property type="evidence" value="ECO:0007669"/>
    <property type="project" value="UniProtKB-KW"/>
</dbReference>
<evidence type="ECO:0000256" key="3">
    <source>
        <dbReference type="ARBA" id="ARBA00022960"/>
    </source>
</evidence>
<dbReference type="GO" id="GO:0071972">
    <property type="term" value="F:peptidoglycan L,D-transpeptidase activity"/>
    <property type="evidence" value="ECO:0007669"/>
    <property type="project" value="TreeGrafter"/>
</dbReference>
<dbReference type="AlphaFoldDB" id="A0A930YCY2"/>
<dbReference type="InterPro" id="IPR050979">
    <property type="entry name" value="LD-transpeptidase"/>
</dbReference>
<reference evidence="9" key="1">
    <citation type="submission" date="2020-11" db="EMBL/GenBank/DDBJ databases">
        <title>Nocardioides sp. CBS4Y-1, whole genome shotgun sequence.</title>
        <authorList>
            <person name="Tuo L."/>
        </authorList>
    </citation>
    <scope>NUCLEOTIDE SEQUENCE</scope>
    <source>
        <strain evidence="9">CBS4Y-1</strain>
    </source>
</reference>
<evidence type="ECO:0000313" key="10">
    <source>
        <dbReference type="Proteomes" id="UP000656804"/>
    </source>
</evidence>
<comment type="caution">
    <text evidence="9">The sequence shown here is derived from an EMBL/GenBank/DDBJ whole genome shotgun (WGS) entry which is preliminary data.</text>
</comment>
<dbReference type="GO" id="GO:0005576">
    <property type="term" value="C:extracellular region"/>
    <property type="evidence" value="ECO:0007669"/>
    <property type="project" value="TreeGrafter"/>
</dbReference>
<organism evidence="9 10">
    <name type="scientific">Nocardioides acrostichi</name>
    <dbReference type="NCBI Taxonomy" id="2784339"/>
    <lineage>
        <taxon>Bacteria</taxon>
        <taxon>Bacillati</taxon>
        <taxon>Actinomycetota</taxon>
        <taxon>Actinomycetes</taxon>
        <taxon>Propionibacteriales</taxon>
        <taxon>Nocardioidaceae</taxon>
        <taxon>Nocardioides</taxon>
    </lineage>
</organism>
<feature type="compositionally biased region" description="Low complexity" evidence="7">
    <location>
        <begin position="47"/>
        <end position="66"/>
    </location>
</feature>